<dbReference type="AlphaFoldDB" id="X0WLS5"/>
<accession>X0WLS5</accession>
<reference evidence="1" key="1">
    <citation type="journal article" date="2014" name="Front. Microbiol.">
        <title>High frequency of phylogenetically diverse reductive dehalogenase-homologous genes in deep subseafloor sedimentary metagenomes.</title>
        <authorList>
            <person name="Kawai M."/>
            <person name="Futagami T."/>
            <person name="Toyoda A."/>
            <person name="Takaki Y."/>
            <person name="Nishi S."/>
            <person name="Hori S."/>
            <person name="Arai W."/>
            <person name="Tsubouchi T."/>
            <person name="Morono Y."/>
            <person name="Uchiyama I."/>
            <person name="Ito T."/>
            <person name="Fujiyama A."/>
            <person name="Inagaki F."/>
            <person name="Takami H."/>
        </authorList>
    </citation>
    <scope>NUCLEOTIDE SEQUENCE</scope>
    <source>
        <strain evidence="1">Expedition CK06-06</strain>
    </source>
</reference>
<gene>
    <name evidence="1" type="ORF">S01H1_66563</name>
</gene>
<proteinExistence type="predicted"/>
<feature type="non-terminal residue" evidence="1">
    <location>
        <position position="70"/>
    </location>
</feature>
<name>X0WLS5_9ZZZZ</name>
<evidence type="ECO:0000313" key="1">
    <source>
        <dbReference type="EMBL" id="GAG31600.1"/>
    </source>
</evidence>
<sequence length="70" mass="8101">MVDNEPSGADIDQYDEEMKEQFACEELSETSLAEQIENEPDKLDDIIYDRSKIEMIAQCPHQSNLEDEHP</sequence>
<protein>
    <submittedName>
        <fullName evidence="1">Uncharacterized protein</fullName>
    </submittedName>
</protein>
<comment type="caution">
    <text evidence="1">The sequence shown here is derived from an EMBL/GenBank/DDBJ whole genome shotgun (WGS) entry which is preliminary data.</text>
</comment>
<dbReference type="EMBL" id="BARS01044018">
    <property type="protein sequence ID" value="GAG31600.1"/>
    <property type="molecule type" value="Genomic_DNA"/>
</dbReference>
<organism evidence="1">
    <name type="scientific">marine sediment metagenome</name>
    <dbReference type="NCBI Taxonomy" id="412755"/>
    <lineage>
        <taxon>unclassified sequences</taxon>
        <taxon>metagenomes</taxon>
        <taxon>ecological metagenomes</taxon>
    </lineage>
</organism>